<proteinExistence type="predicted"/>
<dbReference type="Proteomes" id="UP001157418">
    <property type="component" value="Unassembled WGS sequence"/>
</dbReference>
<feature type="region of interest" description="Disordered" evidence="1">
    <location>
        <begin position="235"/>
        <end position="256"/>
    </location>
</feature>
<dbReference type="GO" id="GO:0000387">
    <property type="term" value="P:spliceosomal snRNP assembly"/>
    <property type="evidence" value="ECO:0007669"/>
    <property type="project" value="TreeGrafter"/>
</dbReference>
<evidence type="ECO:0000259" key="2">
    <source>
        <dbReference type="Pfam" id="PF15862"/>
    </source>
</evidence>
<dbReference type="InterPro" id="IPR031722">
    <property type="entry name" value="Coilin_N"/>
</dbReference>
<feature type="region of interest" description="Disordered" evidence="1">
    <location>
        <begin position="327"/>
        <end position="354"/>
    </location>
</feature>
<organism evidence="3 4">
    <name type="scientific">Lactuca virosa</name>
    <dbReference type="NCBI Taxonomy" id="75947"/>
    <lineage>
        <taxon>Eukaryota</taxon>
        <taxon>Viridiplantae</taxon>
        <taxon>Streptophyta</taxon>
        <taxon>Embryophyta</taxon>
        <taxon>Tracheophyta</taxon>
        <taxon>Spermatophyta</taxon>
        <taxon>Magnoliopsida</taxon>
        <taxon>eudicotyledons</taxon>
        <taxon>Gunneridae</taxon>
        <taxon>Pentapetalae</taxon>
        <taxon>asterids</taxon>
        <taxon>campanulids</taxon>
        <taxon>Asterales</taxon>
        <taxon>Asteraceae</taxon>
        <taxon>Cichorioideae</taxon>
        <taxon>Cichorieae</taxon>
        <taxon>Lactucinae</taxon>
        <taxon>Lactuca</taxon>
    </lineage>
</organism>
<evidence type="ECO:0000313" key="4">
    <source>
        <dbReference type="Proteomes" id="UP001157418"/>
    </source>
</evidence>
<evidence type="ECO:0000313" key="3">
    <source>
        <dbReference type="EMBL" id="CAH1433923.1"/>
    </source>
</evidence>
<keyword evidence="4" id="KW-1185">Reference proteome</keyword>
<dbReference type="GO" id="GO:0015030">
    <property type="term" value="C:Cajal body"/>
    <property type="evidence" value="ECO:0007669"/>
    <property type="project" value="TreeGrafter"/>
</dbReference>
<dbReference type="EMBL" id="CAKMRJ010003334">
    <property type="protein sequence ID" value="CAH1433923.1"/>
    <property type="molecule type" value="Genomic_DNA"/>
</dbReference>
<gene>
    <name evidence="3" type="ORF">LVIROSA_LOCUS20483</name>
</gene>
<evidence type="ECO:0000256" key="1">
    <source>
        <dbReference type="SAM" id="MobiDB-lite"/>
    </source>
</evidence>
<dbReference type="PANTHER" id="PTHR15197">
    <property type="entry name" value="COILIN P80"/>
    <property type="match status" value="1"/>
</dbReference>
<name>A0AAU9N9J2_9ASTR</name>
<dbReference type="InterPro" id="IPR024822">
    <property type="entry name" value="Coilin"/>
</dbReference>
<protein>
    <recommendedName>
        <fullName evidence="2">Coilin N-terminal domain-containing protein</fullName>
    </recommendedName>
</protein>
<dbReference type="GO" id="GO:0030620">
    <property type="term" value="F:U2 snRNA binding"/>
    <property type="evidence" value="ECO:0007669"/>
    <property type="project" value="TreeGrafter"/>
</dbReference>
<feature type="domain" description="Coilin N-terminal" evidence="2">
    <location>
        <begin position="106"/>
        <end position="252"/>
    </location>
</feature>
<dbReference type="Pfam" id="PF15862">
    <property type="entry name" value="Coilin_N"/>
    <property type="match status" value="1"/>
</dbReference>
<comment type="caution">
    <text evidence="3">The sequence shown here is derived from an EMBL/GenBank/DDBJ whole genome shotgun (WGS) entry which is preliminary data.</text>
</comment>
<feature type="compositionally biased region" description="Pro residues" evidence="1">
    <location>
        <begin position="327"/>
        <end position="342"/>
    </location>
</feature>
<accession>A0AAU9N9J2</accession>
<dbReference type="PANTHER" id="PTHR15197:SF4">
    <property type="entry name" value="COILIN"/>
    <property type="match status" value="1"/>
</dbReference>
<dbReference type="GO" id="GO:0030619">
    <property type="term" value="F:U1 snRNA binding"/>
    <property type="evidence" value="ECO:0007669"/>
    <property type="project" value="TreeGrafter"/>
</dbReference>
<dbReference type="AlphaFoldDB" id="A0AAU9N9J2"/>
<sequence>MLRGQLTTAYNGGRDCGGFLVCFINQLGRRGVLKQGENEKKVEMMMMGSCRNYRVKAFGGGFVENVTVTWLCRLGSHGELTDLYDMAYLCSIQVYRVLLQMETQSIRLRLVFEDGSLLSETQRSDGMNQSWLLVEPNQHQKISDVCNHLLHNFNLHDSCPNGILLYMDGFVLPPSESTRILKDKEILCVKRKGMGLAEAIEGADAGNLVDYVEVNRKEPVNNAMLLLPNEEFNKENLEDESSSVETISKKRKLQSSKLSGAEGEVVRLLSQMDSSSSSSSSDFAYSSYWHLSSSSSSDNGSSSNTYKTIQHHWCVYTHLPLYAIPPSHLPPPPPPPPPPPHLPSTFNPSTPSLPNVIGESRVAIPDILSPMPLALCKEARQHSVL</sequence>
<reference evidence="3 4" key="1">
    <citation type="submission" date="2022-01" db="EMBL/GenBank/DDBJ databases">
        <authorList>
            <person name="Xiong W."/>
            <person name="Schranz E."/>
        </authorList>
    </citation>
    <scope>NUCLEOTIDE SEQUENCE [LARGE SCALE GENOMIC DNA]</scope>
</reference>